<feature type="chain" id="PRO_5019472925" description="Choice-of-anchor I domain-containing protein" evidence="1">
    <location>
        <begin position="26"/>
        <end position="520"/>
    </location>
</feature>
<evidence type="ECO:0000313" key="3">
    <source>
        <dbReference type="EMBL" id="RUS69579.1"/>
    </source>
</evidence>
<accession>A0A433SKL0</accession>
<dbReference type="InterPro" id="IPR052956">
    <property type="entry name" value="Mesenchyme-surface_protein"/>
</dbReference>
<reference evidence="3 4" key="1">
    <citation type="submission" date="2019-01" db="EMBL/GenBank/DDBJ databases">
        <title>A draft genome assembly of the solar-powered sea slug Elysia chlorotica.</title>
        <authorList>
            <person name="Cai H."/>
            <person name="Li Q."/>
            <person name="Fang X."/>
            <person name="Li J."/>
            <person name="Curtis N.E."/>
            <person name="Altenburger A."/>
            <person name="Shibata T."/>
            <person name="Feng M."/>
            <person name="Maeda T."/>
            <person name="Schwartz J.A."/>
            <person name="Shigenobu S."/>
            <person name="Lundholm N."/>
            <person name="Nishiyama T."/>
            <person name="Yang H."/>
            <person name="Hasebe M."/>
            <person name="Li S."/>
            <person name="Pierce S.K."/>
            <person name="Wang J."/>
        </authorList>
    </citation>
    <scope>NUCLEOTIDE SEQUENCE [LARGE SCALE GENOMIC DNA]</scope>
    <source>
        <strain evidence="3">EC2010</strain>
        <tissue evidence="3">Whole organism of an adult</tissue>
    </source>
</reference>
<dbReference type="STRING" id="188477.A0A433SKL0"/>
<comment type="caution">
    <text evidence="3">The sequence shown here is derived from an EMBL/GenBank/DDBJ whole genome shotgun (WGS) entry which is preliminary data.</text>
</comment>
<keyword evidence="1" id="KW-0732">Signal</keyword>
<evidence type="ECO:0000259" key="2">
    <source>
        <dbReference type="Pfam" id="PF22494"/>
    </source>
</evidence>
<dbReference type="Pfam" id="PF22494">
    <property type="entry name" value="choice_anch_I"/>
    <property type="match status" value="1"/>
</dbReference>
<name>A0A433SKL0_ELYCH</name>
<dbReference type="PANTHER" id="PTHR46928">
    <property type="entry name" value="MESENCHYME-SPECIFIC CELL SURFACE GLYCOPROTEIN"/>
    <property type="match status" value="1"/>
</dbReference>
<dbReference type="NCBIfam" id="NF038117">
    <property type="entry name" value="choice_anch_I"/>
    <property type="match status" value="1"/>
</dbReference>
<feature type="signal peptide" evidence="1">
    <location>
        <begin position="1"/>
        <end position="25"/>
    </location>
</feature>
<dbReference type="Gene3D" id="2.130.10.10">
    <property type="entry name" value="YVTN repeat-like/Quinoprotein amine dehydrogenase"/>
    <property type="match status" value="1"/>
</dbReference>
<sequence>MTNVPVCMCLAVVTVLGLLSHPVQASVQLRHLSSIYLPAAENKKPEMGAGAVEQIAYDPQTKLIYAVGTNVYHVLSARDAGNLQVEHTEYADGVDFTDVDVCGDHVFMTVQEPSNPKGNSLRIYKSYAKSVQDPLDLVDSYNTGSLPDMLTILEDCRTVIVADEGEAYTDLSGKIVDPEGQVVILRFPDGVESTNSKAIVTFTKFNAFNDRVHQLKQTGLRFVYPGNGNQLSNDLEPEYIAVDEVENKAYVVLQENNAVAEVDLTTQNITNIWGLGYKQWGGLDASDKDDGIRITYWPIRAWYQPDSTKLHRWRGRKLLFTANEGADKAYTWFEEAIRGDDISNKDLGPGIHPILKSAIRDDEQLGRLEFSRYDGRDDSGKYSDLYTFGGRSFSIWDLTSAGESHTPSTLPLVFDSGSQLEELTAAHCPHLFNRKTDQDDRSDKKGPEPESLALAELNGRLYIFVGIERPGIIVVYSLGDDVSKPRFETMYCDGIPDSSKSMKEMFKDREIYAVDPEDIR</sequence>
<evidence type="ECO:0000313" key="4">
    <source>
        <dbReference type="Proteomes" id="UP000271974"/>
    </source>
</evidence>
<feature type="domain" description="Choice-of-anchor I" evidence="2">
    <location>
        <begin position="142"/>
        <end position="481"/>
    </location>
</feature>
<organism evidence="3 4">
    <name type="scientific">Elysia chlorotica</name>
    <name type="common">Eastern emerald elysia</name>
    <name type="synonym">Sea slug</name>
    <dbReference type="NCBI Taxonomy" id="188477"/>
    <lineage>
        <taxon>Eukaryota</taxon>
        <taxon>Metazoa</taxon>
        <taxon>Spiralia</taxon>
        <taxon>Lophotrochozoa</taxon>
        <taxon>Mollusca</taxon>
        <taxon>Gastropoda</taxon>
        <taxon>Heterobranchia</taxon>
        <taxon>Euthyneura</taxon>
        <taxon>Panpulmonata</taxon>
        <taxon>Sacoglossa</taxon>
        <taxon>Placobranchoidea</taxon>
        <taxon>Plakobranchidae</taxon>
        <taxon>Elysia</taxon>
    </lineage>
</organism>
<dbReference type="OrthoDB" id="425936at2759"/>
<dbReference type="InterPro" id="IPR055188">
    <property type="entry name" value="Choice_anch_I"/>
</dbReference>
<dbReference type="InterPro" id="IPR015943">
    <property type="entry name" value="WD40/YVTN_repeat-like_dom_sf"/>
</dbReference>
<dbReference type="EMBL" id="RQTK01001632">
    <property type="protein sequence ID" value="RUS69579.1"/>
    <property type="molecule type" value="Genomic_DNA"/>
</dbReference>
<proteinExistence type="predicted"/>
<dbReference type="SUPFAM" id="SSF75011">
    <property type="entry name" value="3-carboxy-cis,cis-mucoante lactonizing enzyme"/>
    <property type="match status" value="1"/>
</dbReference>
<gene>
    <name evidence="3" type="ORF">EGW08_022663</name>
</gene>
<evidence type="ECO:0000256" key="1">
    <source>
        <dbReference type="SAM" id="SignalP"/>
    </source>
</evidence>
<dbReference type="PANTHER" id="PTHR46928:SF1">
    <property type="entry name" value="MESENCHYME-SPECIFIC CELL SURFACE GLYCOPROTEIN"/>
    <property type="match status" value="1"/>
</dbReference>
<dbReference type="AlphaFoldDB" id="A0A433SKL0"/>
<dbReference type="Proteomes" id="UP000271974">
    <property type="component" value="Unassembled WGS sequence"/>
</dbReference>
<keyword evidence="4" id="KW-1185">Reference proteome</keyword>
<protein>
    <recommendedName>
        <fullName evidence="2">Choice-of-anchor I domain-containing protein</fullName>
    </recommendedName>
</protein>